<sequence length="119" mass="14393">MRIIELYLKLKEATKKEQEYISENIEYDDKILGDLVTNKRILRDKIEKEQKQNKILESQLDEVKSLIEDIIVIEEENRKIYFEKLNNTKNNIENTVKEKQLKNTYFKKGIIFNKIDKKQ</sequence>
<accession>A0AAU9DX53</accession>
<dbReference type="RefSeq" id="WP_307904850.1">
    <property type="nucleotide sequence ID" value="NZ_AP027059.1"/>
</dbReference>
<dbReference type="Proteomes" id="UP001321582">
    <property type="component" value="Chromosome"/>
</dbReference>
<gene>
    <name evidence="2" type="ORF">HLVA_04790</name>
</gene>
<dbReference type="AlphaFoldDB" id="A0AAU9DX53"/>
<evidence type="ECO:0000256" key="1">
    <source>
        <dbReference type="SAM" id="Coils"/>
    </source>
</evidence>
<keyword evidence="1" id="KW-0175">Coiled coil</keyword>
<reference evidence="2 3" key="1">
    <citation type="submission" date="2022-11" db="EMBL/GenBank/DDBJ databases">
        <title>Haliovirga abyssi gen. nov., sp. nov., a mesophilic fermentative bacterium isolated from the Iheya North hydrothermal field and the proposal of Haliovirgaceae fam. nov.</title>
        <authorList>
            <person name="Miyazaki U."/>
            <person name="Tame A."/>
            <person name="Miyazaki J."/>
            <person name="Takai K."/>
            <person name="Sawayama S."/>
            <person name="Kitajima M."/>
            <person name="Okamoto A."/>
            <person name="Nakagawa S."/>
        </authorList>
    </citation>
    <scope>NUCLEOTIDE SEQUENCE [LARGE SCALE GENOMIC DNA]</scope>
    <source>
        <strain evidence="2 3">IC12</strain>
    </source>
</reference>
<proteinExistence type="predicted"/>
<evidence type="ECO:0008006" key="4">
    <source>
        <dbReference type="Google" id="ProtNLM"/>
    </source>
</evidence>
<dbReference type="KEGG" id="haby:HLVA_04790"/>
<evidence type="ECO:0000313" key="3">
    <source>
        <dbReference type="Proteomes" id="UP001321582"/>
    </source>
</evidence>
<dbReference type="EMBL" id="AP027059">
    <property type="protein sequence ID" value="BDU49910.1"/>
    <property type="molecule type" value="Genomic_DNA"/>
</dbReference>
<evidence type="ECO:0000313" key="2">
    <source>
        <dbReference type="EMBL" id="BDU49910.1"/>
    </source>
</evidence>
<organism evidence="2 3">
    <name type="scientific">Haliovirga abyssi</name>
    <dbReference type="NCBI Taxonomy" id="2996794"/>
    <lineage>
        <taxon>Bacteria</taxon>
        <taxon>Fusobacteriati</taxon>
        <taxon>Fusobacteriota</taxon>
        <taxon>Fusobacteriia</taxon>
        <taxon>Fusobacteriales</taxon>
        <taxon>Haliovirgaceae</taxon>
        <taxon>Haliovirga</taxon>
    </lineage>
</organism>
<protein>
    <recommendedName>
        <fullName evidence="4">Flagellar protein FliT</fullName>
    </recommendedName>
</protein>
<name>A0AAU9DX53_9FUSO</name>
<keyword evidence="3" id="KW-1185">Reference proteome</keyword>
<feature type="coiled-coil region" evidence="1">
    <location>
        <begin position="39"/>
        <end position="102"/>
    </location>
</feature>